<dbReference type="GO" id="GO:0003700">
    <property type="term" value="F:DNA-binding transcription factor activity"/>
    <property type="evidence" value="ECO:0007669"/>
    <property type="project" value="InterPro"/>
</dbReference>
<dbReference type="InterPro" id="IPR005119">
    <property type="entry name" value="LysR_subst-bd"/>
</dbReference>
<comment type="similarity">
    <text evidence="1">Belongs to the LysR transcriptional regulatory family.</text>
</comment>
<evidence type="ECO:0000259" key="5">
    <source>
        <dbReference type="PROSITE" id="PS50931"/>
    </source>
</evidence>
<dbReference type="Proteomes" id="UP000234328">
    <property type="component" value="Unassembled WGS sequence"/>
</dbReference>
<protein>
    <submittedName>
        <fullName evidence="6">Transcriptional regulator</fullName>
    </submittedName>
</protein>
<dbReference type="InterPro" id="IPR037423">
    <property type="entry name" value="CysB_PBP2"/>
</dbReference>
<reference evidence="6 7" key="1">
    <citation type="submission" date="2017-10" db="EMBL/GenBank/DDBJ databases">
        <title>Two draft genome sequences of Pusillimonas sp. strains isolated from a nitrate- and radionuclide-contaminated groundwater in Russia.</title>
        <authorList>
            <person name="Grouzdev D.S."/>
            <person name="Tourova T.P."/>
            <person name="Goeva M.A."/>
            <person name="Babich T.L."/>
            <person name="Sokolova D.S."/>
            <person name="Abdullin R."/>
            <person name="Poltaraus A.B."/>
            <person name="Toshchakov S.V."/>
            <person name="Nazina T.N."/>
        </authorList>
    </citation>
    <scope>NUCLEOTIDE SEQUENCE [LARGE SCALE GENOMIC DNA]</scope>
    <source>
        <strain evidence="6 7">JR1/69-2-13</strain>
    </source>
</reference>
<dbReference type="SUPFAM" id="SSF53850">
    <property type="entry name" value="Periplasmic binding protein-like II"/>
    <property type="match status" value="1"/>
</dbReference>
<dbReference type="PANTHER" id="PTHR30126:SF6">
    <property type="entry name" value="HTH-TYPE TRANSCRIPTIONAL REGULATOR CYSB-RELATED"/>
    <property type="match status" value="1"/>
</dbReference>
<dbReference type="GO" id="GO:0019344">
    <property type="term" value="P:cysteine biosynthetic process"/>
    <property type="evidence" value="ECO:0007669"/>
    <property type="project" value="TreeGrafter"/>
</dbReference>
<proteinExistence type="inferred from homology"/>
<sequence length="316" mass="35010">MNLQQFRFVRETIRRNFNLTEAARTLYTSQPGVSKAIIEFEDELGLKIFERHGKRIKGLTKPGHVVAQVIDRIMREVDNLKKVSDEFARRDEGGLVIACTHAQARYILPKVIPAFRERFPKVRVSLAEGSPPSLAQMVLHEQADVAIATETLALTPGLAAMPLYSWEHIIVVRPDHPLAELTSSEAKAITLAQLAKYPIVTYDHAFSGRGTIDEVFAANGIRPDIVLEAIDADVIKTYVDVGLGIGIIAGMAFDPRRDKALAGLPAGHLFGTHVTRVAVKSGVFLRDYVYILLEMLQPLLTRDVVQEAIDKSPKLD</sequence>
<evidence type="ECO:0000313" key="6">
    <source>
        <dbReference type="EMBL" id="PLC53811.1"/>
    </source>
</evidence>
<dbReference type="SUPFAM" id="SSF46785">
    <property type="entry name" value="Winged helix' DNA-binding domain"/>
    <property type="match status" value="1"/>
</dbReference>
<keyword evidence="7" id="KW-1185">Reference proteome</keyword>
<accession>A0A2N4UFL7</accession>
<comment type="caution">
    <text evidence="6">The sequence shown here is derived from an EMBL/GenBank/DDBJ whole genome shotgun (WGS) entry which is preliminary data.</text>
</comment>
<evidence type="ECO:0000256" key="4">
    <source>
        <dbReference type="ARBA" id="ARBA00023163"/>
    </source>
</evidence>
<evidence type="ECO:0000256" key="2">
    <source>
        <dbReference type="ARBA" id="ARBA00023015"/>
    </source>
</evidence>
<dbReference type="Gene3D" id="1.10.10.10">
    <property type="entry name" value="Winged helix-like DNA-binding domain superfamily/Winged helix DNA-binding domain"/>
    <property type="match status" value="1"/>
</dbReference>
<dbReference type="EMBL" id="PDNV01000006">
    <property type="protein sequence ID" value="PLC53811.1"/>
    <property type="molecule type" value="Genomic_DNA"/>
</dbReference>
<dbReference type="RefSeq" id="WP_102069933.1">
    <property type="nucleotide sequence ID" value="NZ_PDNV01000006.1"/>
</dbReference>
<dbReference type="CDD" id="cd08413">
    <property type="entry name" value="PBP2_CysB_like"/>
    <property type="match status" value="1"/>
</dbReference>
<organism evidence="6 7">
    <name type="scientific">Pollutimonas nitritireducens</name>
    <dbReference type="NCBI Taxonomy" id="2045209"/>
    <lineage>
        <taxon>Bacteria</taxon>
        <taxon>Pseudomonadati</taxon>
        <taxon>Pseudomonadota</taxon>
        <taxon>Betaproteobacteria</taxon>
        <taxon>Burkholderiales</taxon>
        <taxon>Alcaligenaceae</taxon>
        <taxon>Pollutimonas</taxon>
    </lineage>
</organism>
<dbReference type="OrthoDB" id="5297026at2"/>
<dbReference type="PANTHER" id="PTHR30126">
    <property type="entry name" value="HTH-TYPE TRANSCRIPTIONAL REGULATOR"/>
    <property type="match status" value="1"/>
</dbReference>
<evidence type="ECO:0000256" key="3">
    <source>
        <dbReference type="ARBA" id="ARBA00023125"/>
    </source>
</evidence>
<feature type="domain" description="HTH lysR-type" evidence="5">
    <location>
        <begin position="1"/>
        <end position="59"/>
    </location>
</feature>
<dbReference type="InterPro" id="IPR000847">
    <property type="entry name" value="LysR_HTH_N"/>
</dbReference>
<keyword evidence="3" id="KW-0238">DNA-binding</keyword>
<gene>
    <name evidence="6" type="ORF">CR155_10205</name>
</gene>
<dbReference type="InterPro" id="IPR036388">
    <property type="entry name" value="WH-like_DNA-bd_sf"/>
</dbReference>
<dbReference type="PROSITE" id="PS50931">
    <property type="entry name" value="HTH_LYSR"/>
    <property type="match status" value="1"/>
</dbReference>
<dbReference type="NCBIfam" id="NF009327">
    <property type="entry name" value="PRK12684.1"/>
    <property type="match status" value="1"/>
</dbReference>
<dbReference type="Pfam" id="PF00126">
    <property type="entry name" value="HTH_1"/>
    <property type="match status" value="1"/>
</dbReference>
<dbReference type="AlphaFoldDB" id="A0A2N4UFL7"/>
<dbReference type="Pfam" id="PF03466">
    <property type="entry name" value="LysR_substrate"/>
    <property type="match status" value="1"/>
</dbReference>
<dbReference type="InterPro" id="IPR036390">
    <property type="entry name" value="WH_DNA-bd_sf"/>
</dbReference>
<dbReference type="GO" id="GO:0000976">
    <property type="term" value="F:transcription cis-regulatory region binding"/>
    <property type="evidence" value="ECO:0007669"/>
    <property type="project" value="TreeGrafter"/>
</dbReference>
<evidence type="ECO:0000313" key="7">
    <source>
        <dbReference type="Proteomes" id="UP000234328"/>
    </source>
</evidence>
<name>A0A2N4UFL7_9BURK</name>
<dbReference type="PRINTS" id="PR00039">
    <property type="entry name" value="HTHLYSR"/>
</dbReference>
<keyword evidence="4" id="KW-0804">Transcription</keyword>
<dbReference type="Gene3D" id="3.40.190.10">
    <property type="entry name" value="Periplasmic binding protein-like II"/>
    <property type="match status" value="2"/>
</dbReference>
<evidence type="ECO:0000256" key="1">
    <source>
        <dbReference type="ARBA" id="ARBA00009437"/>
    </source>
</evidence>
<keyword evidence="2" id="KW-0805">Transcription regulation</keyword>